<evidence type="ECO:0000256" key="6">
    <source>
        <dbReference type="ARBA" id="ARBA00022840"/>
    </source>
</evidence>
<comment type="pathway">
    <text evidence="8">Cofactor biosynthesis; biotin biosynthesis; biotin from 7,8-diaminononanoate: step 1/2.</text>
</comment>
<evidence type="ECO:0000256" key="3">
    <source>
        <dbReference type="ARBA" id="ARBA00022723"/>
    </source>
</evidence>
<evidence type="ECO:0000313" key="9">
    <source>
        <dbReference type="EMBL" id="QEY25109.1"/>
    </source>
</evidence>
<dbReference type="GO" id="GO:0005524">
    <property type="term" value="F:ATP binding"/>
    <property type="evidence" value="ECO:0007669"/>
    <property type="project" value="UniProtKB-UniRule"/>
</dbReference>
<evidence type="ECO:0000313" key="10">
    <source>
        <dbReference type="Proteomes" id="UP000325713"/>
    </source>
</evidence>
<keyword evidence="4 8" id="KW-0547">Nucleotide-binding</keyword>
<feature type="binding site" evidence="8">
    <location>
        <begin position="203"/>
        <end position="205"/>
    </location>
    <ligand>
        <name>ATP</name>
        <dbReference type="ChEBI" id="CHEBI:30616"/>
    </ligand>
</feature>
<feature type="binding site" evidence="8">
    <location>
        <position position="18"/>
    </location>
    <ligand>
        <name>Mg(2+)</name>
        <dbReference type="ChEBI" id="CHEBI:18420"/>
    </ligand>
</feature>
<feature type="binding site" evidence="8">
    <location>
        <begin position="14"/>
        <end position="19"/>
    </location>
    <ligand>
        <name>ATP</name>
        <dbReference type="ChEBI" id="CHEBI:30616"/>
    </ligand>
</feature>
<comment type="cofactor">
    <cofactor evidence="8">
        <name>Mg(2+)</name>
        <dbReference type="ChEBI" id="CHEBI:18420"/>
    </cofactor>
</comment>
<comment type="similarity">
    <text evidence="8">Belongs to the dethiobiotin synthetase family.</text>
</comment>
<feature type="binding site" evidence="8">
    <location>
        <position position="43"/>
    </location>
    <ligand>
        <name>substrate</name>
    </ligand>
</feature>
<keyword evidence="1 8" id="KW-0963">Cytoplasm</keyword>
<gene>
    <name evidence="8 9" type="primary">bioD</name>
    <name evidence="9" type="ORF">D0T92_00105</name>
</gene>
<name>A0A5J6PR79_9NEIS</name>
<feature type="binding site" evidence="8">
    <location>
        <position position="114"/>
    </location>
    <ligand>
        <name>Mg(2+)</name>
        <dbReference type="ChEBI" id="CHEBI:18420"/>
    </ligand>
</feature>
<comment type="caution">
    <text evidence="8">Lacks conserved residue(s) required for the propagation of feature annotation.</text>
</comment>
<keyword evidence="3 8" id="KW-0479">Metal-binding</keyword>
<comment type="catalytic activity">
    <reaction evidence="8">
        <text>(7R,8S)-7,8-diammoniononanoate + CO2 + ATP = (4R,5S)-dethiobiotin + ADP + phosphate + 3 H(+)</text>
        <dbReference type="Rhea" id="RHEA:15805"/>
        <dbReference type="ChEBI" id="CHEBI:15378"/>
        <dbReference type="ChEBI" id="CHEBI:16526"/>
        <dbReference type="ChEBI" id="CHEBI:30616"/>
        <dbReference type="ChEBI" id="CHEBI:43474"/>
        <dbReference type="ChEBI" id="CHEBI:149469"/>
        <dbReference type="ChEBI" id="CHEBI:149473"/>
        <dbReference type="ChEBI" id="CHEBI:456216"/>
        <dbReference type="EC" id="6.3.3.3"/>
    </reaction>
</comment>
<dbReference type="InterPro" id="IPR004472">
    <property type="entry name" value="DTB_synth_BioD"/>
</dbReference>
<evidence type="ECO:0000256" key="4">
    <source>
        <dbReference type="ARBA" id="ARBA00022741"/>
    </source>
</evidence>
<dbReference type="OrthoDB" id="9802097at2"/>
<dbReference type="FunFam" id="3.40.50.300:FF:000292">
    <property type="entry name" value="ATP-dependent dethiobiotin synthetase BioD"/>
    <property type="match status" value="1"/>
</dbReference>
<dbReference type="GO" id="GO:0042803">
    <property type="term" value="F:protein homodimerization activity"/>
    <property type="evidence" value="ECO:0007669"/>
    <property type="project" value="UniProtKB-ARBA"/>
</dbReference>
<evidence type="ECO:0000256" key="1">
    <source>
        <dbReference type="ARBA" id="ARBA00022490"/>
    </source>
</evidence>
<comment type="function">
    <text evidence="8">Catalyzes a mechanistically unusual reaction, the ATP-dependent insertion of CO2 between the N7 and N8 nitrogen atoms of 7,8-diaminopelargonic acid (DAPA, also called 7,8-diammoniononanoate) to form a ureido ring.</text>
</comment>
<feature type="binding site" evidence="8">
    <location>
        <position position="53"/>
    </location>
    <ligand>
        <name>ATP</name>
        <dbReference type="ChEBI" id="CHEBI:30616"/>
    </ligand>
</feature>
<dbReference type="CDD" id="cd03109">
    <property type="entry name" value="DTBS"/>
    <property type="match status" value="1"/>
</dbReference>
<dbReference type="HAMAP" id="MF_00336">
    <property type="entry name" value="BioD"/>
    <property type="match status" value="1"/>
</dbReference>
<dbReference type="KEGG" id="nzl:D0T92_00105"/>
<dbReference type="GO" id="GO:0000287">
    <property type="term" value="F:magnesium ion binding"/>
    <property type="evidence" value="ECO:0007669"/>
    <property type="project" value="UniProtKB-UniRule"/>
</dbReference>
<feature type="active site" evidence="8">
    <location>
        <position position="39"/>
    </location>
</feature>
<sequence length="227" mass="24386">MPPLTYFVTGTDTESGKTFCTAALLRAVARRGQISIGFKPVASEAGEGGLNADVLALQAASSVRLNYNQHNIYTFSEATAPHLAAADMGIVIQPQKLSDGLTELKKQGDFVLTEGAGGWLTPLNSETDFSDWVVFERLPVILVVGMKLGCLNHALLTVHAVAQAGLPLAGWIANCLSIYPHRFEDYLAELKQRIPAPFLGAMPYLPDADAEKASAYLSIEPLLDSKK</sequence>
<dbReference type="PANTHER" id="PTHR43210:SF5">
    <property type="entry name" value="DETHIOBIOTIN SYNTHETASE"/>
    <property type="match status" value="1"/>
</dbReference>
<evidence type="ECO:0000256" key="2">
    <source>
        <dbReference type="ARBA" id="ARBA00022598"/>
    </source>
</evidence>
<dbReference type="EC" id="6.3.3.3" evidence="8"/>
<dbReference type="Pfam" id="PF13500">
    <property type="entry name" value="AAA_26"/>
    <property type="match status" value="1"/>
</dbReference>
<dbReference type="UniPathway" id="UPA00078">
    <property type="reaction ID" value="UER00161"/>
</dbReference>
<dbReference type="PIRSF" id="PIRSF006755">
    <property type="entry name" value="DTB_synth"/>
    <property type="match status" value="1"/>
</dbReference>
<dbReference type="SUPFAM" id="SSF52540">
    <property type="entry name" value="P-loop containing nucleoside triphosphate hydrolases"/>
    <property type="match status" value="1"/>
</dbReference>
<keyword evidence="5 8" id="KW-0093">Biotin biosynthesis</keyword>
<dbReference type="GO" id="GO:0005829">
    <property type="term" value="C:cytosol"/>
    <property type="evidence" value="ECO:0007669"/>
    <property type="project" value="TreeGrafter"/>
</dbReference>
<comment type="subunit">
    <text evidence="8">Homodimer.</text>
</comment>
<evidence type="ECO:0000256" key="8">
    <source>
        <dbReference type="HAMAP-Rule" id="MF_00336"/>
    </source>
</evidence>
<dbReference type="GO" id="GO:0004141">
    <property type="term" value="F:dethiobiotin synthase activity"/>
    <property type="evidence" value="ECO:0007669"/>
    <property type="project" value="UniProtKB-UniRule"/>
</dbReference>
<dbReference type="Gene3D" id="3.40.50.300">
    <property type="entry name" value="P-loop containing nucleotide triphosphate hydrolases"/>
    <property type="match status" value="1"/>
</dbReference>
<feature type="binding site" evidence="8">
    <location>
        <begin position="114"/>
        <end position="117"/>
    </location>
    <ligand>
        <name>ATP</name>
        <dbReference type="ChEBI" id="CHEBI:30616"/>
    </ligand>
</feature>
<accession>A0A5J6PR79</accession>
<comment type="subcellular location">
    <subcellularLocation>
        <location evidence="8">Cytoplasm</location>
    </subcellularLocation>
</comment>
<keyword evidence="6 8" id="KW-0067">ATP-binding</keyword>
<reference evidence="9 10" key="1">
    <citation type="submission" date="2018-08" db="EMBL/GenBank/DDBJ databases">
        <title>Neisseria zalophi ATCC BAA-2455 complete genome.</title>
        <authorList>
            <person name="Veseli I.A."/>
            <person name="Buttler R."/>
            <person name="Mascarenhas dos Santos A.C."/>
            <person name="Pombert J.-F."/>
        </authorList>
    </citation>
    <scope>NUCLEOTIDE SEQUENCE [LARGE SCALE GENOMIC DNA]</scope>
    <source>
        <strain evidence="9 10">ATCC BAA-2455</strain>
    </source>
</reference>
<keyword evidence="10" id="KW-1185">Reference proteome</keyword>
<keyword evidence="7 8" id="KW-0460">Magnesium</keyword>
<dbReference type="AlphaFoldDB" id="A0A5J6PR79"/>
<feature type="binding site" evidence="8">
    <location>
        <position position="53"/>
    </location>
    <ligand>
        <name>Mg(2+)</name>
        <dbReference type="ChEBI" id="CHEBI:18420"/>
    </ligand>
</feature>
<organism evidence="9 10">
    <name type="scientific">Neisseria zalophi</name>
    <dbReference type="NCBI Taxonomy" id="640030"/>
    <lineage>
        <taxon>Bacteria</taxon>
        <taxon>Pseudomonadati</taxon>
        <taxon>Pseudomonadota</taxon>
        <taxon>Betaproteobacteria</taxon>
        <taxon>Neisseriales</taxon>
        <taxon>Neisseriaceae</taxon>
        <taxon>Neisseria</taxon>
    </lineage>
</organism>
<keyword evidence="2 8" id="KW-0436">Ligase</keyword>
<dbReference type="Proteomes" id="UP000325713">
    <property type="component" value="Chromosome"/>
</dbReference>
<dbReference type="InterPro" id="IPR027417">
    <property type="entry name" value="P-loop_NTPase"/>
</dbReference>
<dbReference type="PANTHER" id="PTHR43210">
    <property type="entry name" value="DETHIOBIOTIN SYNTHETASE"/>
    <property type="match status" value="1"/>
</dbReference>
<proteinExistence type="inferred from homology"/>
<feature type="binding site" evidence="8">
    <location>
        <begin position="174"/>
        <end position="175"/>
    </location>
    <ligand>
        <name>ATP</name>
        <dbReference type="ChEBI" id="CHEBI:30616"/>
    </ligand>
</feature>
<dbReference type="NCBIfam" id="TIGR00347">
    <property type="entry name" value="bioD"/>
    <property type="match status" value="1"/>
</dbReference>
<dbReference type="GO" id="GO:0009102">
    <property type="term" value="P:biotin biosynthetic process"/>
    <property type="evidence" value="ECO:0007669"/>
    <property type="project" value="UniProtKB-UniRule"/>
</dbReference>
<evidence type="ECO:0000256" key="5">
    <source>
        <dbReference type="ARBA" id="ARBA00022756"/>
    </source>
</evidence>
<protein>
    <recommendedName>
        <fullName evidence="8">ATP-dependent dethiobiotin synthetase BioD</fullName>
        <ecNumber evidence="8">6.3.3.3</ecNumber>
    </recommendedName>
    <alternativeName>
        <fullName evidence="8">DTB synthetase</fullName>
        <shortName evidence="8">DTBS</shortName>
    </alternativeName>
    <alternativeName>
        <fullName evidence="8">Dethiobiotin synthase</fullName>
    </alternativeName>
</protein>
<dbReference type="EMBL" id="CP031700">
    <property type="protein sequence ID" value="QEY25109.1"/>
    <property type="molecule type" value="Genomic_DNA"/>
</dbReference>
<evidence type="ECO:0000256" key="7">
    <source>
        <dbReference type="ARBA" id="ARBA00022842"/>
    </source>
</evidence>
<dbReference type="RefSeq" id="WP_151049084.1">
    <property type="nucleotide sequence ID" value="NZ_CP031700.1"/>
</dbReference>